<dbReference type="AlphaFoldDB" id="A0A437M8Q4"/>
<dbReference type="Proteomes" id="UP000282971">
    <property type="component" value="Unassembled WGS sequence"/>
</dbReference>
<organism evidence="2 3">
    <name type="scientific">Sphingomonas crocodyli</name>
    <dbReference type="NCBI Taxonomy" id="1979270"/>
    <lineage>
        <taxon>Bacteria</taxon>
        <taxon>Pseudomonadati</taxon>
        <taxon>Pseudomonadota</taxon>
        <taxon>Alphaproteobacteria</taxon>
        <taxon>Sphingomonadales</taxon>
        <taxon>Sphingomonadaceae</taxon>
        <taxon>Sphingomonas</taxon>
    </lineage>
</organism>
<accession>A0A437M8Q4</accession>
<keyword evidence="1" id="KW-0472">Membrane</keyword>
<evidence type="ECO:0000313" key="2">
    <source>
        <dbReference type="EMBL" id="RVT94108.1"/>
    </source>
</evidence>
<proteinExistence type="predicted"/>
<dbReference type="RefSeq" id="WP_127743282.1">
    <property type="nucleotide sequence ID" value="NZ_SACN01000001.1"/>
</dbReference>
<reference evidence="2 3" key="1">
    <citation type="submission" date="2019-01" db="EMBL/GenBank/DDBJ databases">
        <authorList>
            <person name="Chen W.-M."/>
        </authorList>
    </citation>
    <scope>NUCLEOTIDE SEQUENCE [LARGE SCALE GENOMIC DNA]</scope>
    <source>
        <strain evidence="2 3">CCP-7</strain>
    </source>
</reference>
<keyword evidence="1" id="KW-0812">Transmembrane</keyword>
<keyword evidence="3" id="KW-1185">Reference proteome</keyword>
<dbReference type="EMBL" id="SACN01000001">
    <property type="protein sequence ID" value="RVT94108.1"/>
    <property type="molecule type" value="Genomic_DNA"/>
</dbReference>
<evidence type="ECO:0000256" key="1">
    <source>
        <dbReference type="SAM" id="Phobius"/>
    </source>
</evidence>
<feature type="transmembrane region" description="Helical" evidence="1">
    <location>
        <begin position="21"/>
        <end position="37"/>
    </location>
</feature>
<protein>
    <submittedName>
        <fullName evidence="2">Uncharacterized protein</fullName>
    </submittedName>
</protein>
<keyword evidence="1" id="KW-1133">Transmembrane helix</keyword>
<gene>
    <name evidence="2" type="ORF">EOD43_09720</name>
</gene>
<name>A0A437M8Q4_9SPHN</name>
<sequence length="75" mass="8608">MDYRPIRLSIDKPRRRTPIKFALMTCLVAVGVGMTWPEFKDSPVLKAAIERAADNKLRDHFRTTVDHVTATLRGR</sequence>
<comment type="caution">
    <text evidence="2">The sequence shown here is derived from an EMBL/GenBank/DDBJ whole genome shotgun (WGS) entry which is preliminary data.</text>
</comment>
<evidence type="ECO:0000313" key="3">
    <source>
        <dbReference type="Proteomes" id="UP000282971"/>
    </source>
</evidence>